<organism evidence="1 2">
    <name type="scientific">Anaerosacchariphilus polymeriproducens</name>
    <dbReference type="NCBI Taxonomy" id="1812858"/>
    <lineage>
        <taxon>Bacteria</taxon>
        <taxon>Bacillati</taxon>
        <taxon>Bacillota</taxon>
        <taxon>Clostridia</taxon>
        <taxon>Lachnospirales</taxon>
        <taxon>Lachnospiraceae</taxon>
        <taxon>Anaerosacchariphilus</taxon>
    </lineage>
</organism>
<dbReference type="Proteomes" id="UP000255036">
    <property type="component" value="Unassembled WGS sequence"/>
</dbReference>
<proteinExistence type="predicted"/>
<dbReference type="GO" id="GO:0071522">
    <property type="term" value="F:ureidoglycine aminohydrolase activity"/>
    <property type="evidence" value="ECO:0007669"/>
    <property type="project" value="InterPro"/>
</dbReference>
<accession>A0A371AX84</accession>
<gene>
    <name evidence="1" type="ORF">DWV06_05995</name>
</gene>
<dbReference type="InterPro" id="IPR017627">
    <property type="entry name" value="UGHY"/>
</dbReference>
<comment type="caution">
    <text evidence="1">The sequence shown here is derived from an EMBL/GenBank/DDBJ whole genome shotgun (WGS) entry which is preliminary data.</text>
</comment>
<evidence type="ECO:0000313" key="1">
    <source>
        <dbReference type="EMBL" id="RDU24090.1"/>
    </source>
</evidence>
<dbReference type="PANTHER" id="PTHR34571:SF1">
    <property type="entry name" value="(S)-UREIDOGLYCINE AMINOHYDROLASE"/>
    <property type="match status" value="1"/>
</dbReference>
<dbReference type="CDD" id="cd02212">
    <property type="entry name" value="cupin_UGlyAH_C"/>
    <property type="match status" value="1"/>
</dbReference>
<dbReference type="NCBIfam" id="TIGR03214">
    <property type="entry name" value="ura-cupin"/>
    <property type="match status" value="1"/>
</dbReference>
<reference evidence="1 2" key="1">
    <citation type="submission" date="2018-07" db="EMBL/GenBank/DDBJ databases">
        <title>Anaerosacharophilus polymeroproducens gen. nov. sp. nov., an anaerobic bacterium isolated from salt field.</title>
        <authorList>
            <person name="Kim W."/>
            <person name="Yang S.-H."/>
            <person name="Oh J."/>
            <person name="Lee J.-H."/>
            <person name="Kwon K.K."/>
        </authorList>
    </citation>
    <scope>NUCLEOTIDE SEQUENCE [LARGE SCALE GENOMIC DNA]</scope>
    <source>
        <strain evidence="1 2">MCWD5</strain>
    </source>
</reference>
<evidence type="ECO:0000313" key="2">
    <source>
        <dbReference type="Proteomes" id="UP000255036"/>
    </source>
</evidence>
<protein>
    <submittedName>
        <fullName evidence="1">Cupin domain-containing protein</fullName>
    </submittedName>
</protein>
<name>A0A371AX84_9FIRM</name>
<dbReference type="EMBL" id="QRCT01000015">
    <property type="protein sequence ID" value="RDU24090.1"/>
    <property type="molecule type" value="Genomic_DNA"/>
</dbReference>
<dbReference type="SUPFAM" id="SSF51182">
    <property type="entry name" value="RmlC-like cupins"/>
    <property type="match status" value="1"/>
</dbReference>
<sequence>MGYPKDILSTRSKIEVGKYAVIPPEGLVKNVVPGMDACKVSILASPKLGAGFAKYLIRLEGKATKNQISDAKKDVEQFLYCLSGEGECVVDGTRKNLSKGVYVYASVNEAIEFNDKDNSELKLLLYKQKYVSLEGEPIPPVVWGNTEEIMYKNYDSMENVQIKDLLPVDLRFDMNMHILSFQPGGCHPFVETHVQEHGAYVLEGEGMYLLDNEWMPIKKDDFIWFGPYVTQGAYGVGLNRFTYIYSKDCNRDVEL</sequence>
<keyword evidence="2" id="KW-1185">Reference proteome</keyword>
<dbReference type="Gene3D" id="2.60.120.10">
    <property type="entry name" value="Jelly Rolls"/>
    <property type="match status" value="2"/>
</dbReference>
<dbReference type="AlphaFoldDB" id="A0A371AX84"/>
<dbReference type="InterPro" id="IPR044697">
    <property type="entry name" value="UGlyAH_cupin_C"/>
</dbReference>
<dbReference type="InterPro" id="IPR011051">
    <property type="entry name" value="RmlC_Cupin_sf"/>
</dbReference>
<dbReference type="PANTHER" id="PTHR34571">
    <property type="entry name" value="(S)-UREIDOGLYCINE AMINOHYDROLASE"/>
    <property type="match status" value="1"/>
</dbReference>
<dbReference type="RefSeq" id="WP_115481277.1">
    <property type="nucleotide sequence ID" value="NZ_QRCT01000015.1"/>
</dbReference>
<dbReference type="InterPro" id="IPR014710">
    <property type="entry name" value="RmlC-like_jellyroll"/>
</dbReference>
<dbReference type="OrthoDB" id="9814939at2"/>